<dbReference type="EMBL" id="BSOZ01000023">
    <property type="protein sequence ID" value="GLS04658.1"/>
    <property type="molecule type" value="Genomic_DNA"/>
</dbReference>
<reference evidence="2" key="1">
    <citation type="journal article" date="2019" name="Int. J. Syst. Evol. Microbiol.">
        <title>The Global Catalogue of Microorganisms (GCM) 10K type strain sequencing project: providing services to taxonomists for standard genome sequencing and annotation.</title>
        <authorList>
            <consortium name="The Broad Institute Genomics Platform"/>
            <consortium name="The Broad Institute Genome Sequencing Center for Infectious Disease"/>
            <person name="Wu L."/>
            <person name="Ma J."/>
        </authorList>
    </citation>
    <scope>NUCLEOTIDE SEQUENCE [LARGE SCALE GENOMIC DNA]</scope>
    <source>
        <strain evidence="2">NBRC 104970</strain>
    </source>
</reference>
<name>A0ABQ6BRQ0_9NEIS</name>
<evidence type="ECO:0000313" key="2">
    <source>
        <dbReference type="Proteomes" id="UP001156836"/>
    </source>
</evidence>
<evidence type="ECO:0000313" key="1">
    <source>
        <dbReference type="EMBL" id="GLS04658.1"/>
    </source>
</evidence>
<organism evidence="1 2">
    <name type="scientific">Chitiniphilus shinanonensis</name>
    <dbReference type="NCBI Taxonomy" id="553088"/>
    <lineage>
        <taxon>Bacteria</taxon>
        <taxon>Pseudomonadati</taxon>
        <taxon>Pseudomonadota</taxon>
        <taxon>Betaproteobacteria</taxon>
        <taxon>Neisseriales</taxon>
        <taxon>Chitinibacteraceae</taxon>
        <taxon>Chitiniphilus</taxon>
    </lineage>
</organism>
<dbReference type="RefSeq" id="WP_018749587.1">
    <property type="nucleotide sequence ID" value="NZ_BSOZ01000023.1"/>
</dbReference>
<dbReference type="Proteomes" id="UP001156836">
    <property type="component" value="Unassembled WGS sequence"/>
</dbReference>
<sequence length="97" mass="10597">MNDDKAHRAIAHIQSISGIKLSHEQLDRLLEEASLLRDAVRRWNGEKGEAAGIAGALAQTMLGEPWPTEPHAGQGEFVDRLQDAATQRGYDIVPIAD</sequence>
<accession>A0ABQ6BRQ0</accession>
<protein>
    <submittedName>
        <fullName evidence="1">Uncharacterized protein</fullName>
    </submittedName>
</protein>
<gene>
    <name evidence="1" type="ORF">GCM10007860_18050</name>
</gene>
<keyword evidence="2" id="KW-1185">Reference proteome</keyword>
<proteinExistence type="predicted"/>
<comment type="caution">
    <text evidence="1">The sequence shown here is derived from an EMBL/GenBank/DDBJ whole genome shotgun (WGS) entry which is preliminary data.</text>
</comment>